<dbReference type="PANTHER" id="PTHR43066:SF21">
    <property type="entry name" value="UBIQUITIN-ASSOCIATED DOMAIN-CONTAINING PROTEIN 2"/>
    <property type="match status" value="1"/>
</dbReference>
<keyword evidence="2 5" id="KW-0812">Transmembrane</keyword>
<feature type="compositionally biased region" description="Low complexity" evidence="6">
    <location>
        <begin position="249"/>
        <end position="261"/>
    </location>
</feature>
<keyword evidence="8" id="KW-1185">Reference proteome</keyword>
<feature type="transmembrane region" description="Helical" evidence="5">
    <location>
        <begin position="151"/>
        <end position="176"/>
    </location>
</feature>
<dbReference type="GO" id="GO:0005789">
    <property type="term" value="C:endoplasmic reticulum membrane"/>
    <property type="evidence" value="ECO:0007669"/>
    <property type="project" value="UniProtKB-SubCell"/>
</dbReference>
<feature type="transmembrane region" description="Helical" evidence="5">
    <location>
        <begin position="6"/>
        <end position="28"/>
    </location>
</feature>
<evidence type="ECO:0000256" key="4">
    <source>
        <dbReference type="ARBA" id="ARBA00023136"/>
    </source>
</evidence>
<evidence type="ECO:0000313" key="7">
    <source>
        <dbReference type="EMBL" id="KAF9534598.1"/>
    </source>
</evidence>
<organism evidence="7 8">
    <name type="scientific">Crepidotus variabilis</name>
    <dbReference type="NCBI Taxonomy" id="179855"/>
    <lineage>
        <taxon>Eukaryota</taxon>
        <taxon>Fungi</taxon>
        <taxon>Dikarya</taxon>
        <taxon>Basidiomycota</taxon>
        <taxon>Agaricomycotina</taxon>
        <taxon>Agaricomycetes</taxon>
        <taxon>Agaricomycetidae</taxon>
        <taxon>Agaricales</taxon>
        <taxon>Agaricineae</taxon>
        <taxon>Crepidotaceae</taxon>
        <taxon>Crepidotus</taxon>
    </lineage>
</organism>
<keyword evidence="3 5" id="KW-1133">Transmembrane helix</keyword>
<gene>
    <name evidence="7" type="ORF">CPB83DRAFT_842583</name>
</gene>
<comment type="similarity">
    <text evidence="5">Belongs to the derlin family.</text>
</comment>
<evidence type="ECO:0000256" key="3">
    <source>
        <dbReference type="ARBA" id="ARBA00022989"/>
    </source>
</evidence>
<evidence type="ECO:0000256" key="1">
    <source>
        <dbReference type="ARBA" id="ARBA00004141"/>
    </source>
</evidence>
<dbReference type="InterPro" id="IPR007599">
    <property type="entry name" value="DER1"/>
</dbReference>
<proteinExistence type="inferred from homology"/>
<feature type="region of interest" description="Disordered" evidence="6">
    <location>
        <begin position="249"/>
        <end position="271"/>
    </location>
</feature>
<evidence type="ECO:0000256" key="2">
    <source>
        <dbReference type="ARBA" id="ARBA00022692"/>
    </source>
</evidence>
<keyword evidence="4 5" id="KW-0472">Membrane</keyword>
<comment type="subcellular location">
    <subcellularLocation>
        <location evidence="5">Endoplasmic reticulum membrane</location>
        <topology evidence="5">Multi-pass membrane protein</topology>
    </subcellularLocation>
    <subcellularLocation>
        <location evidence="1">Membrane</location>
        <topology evidence="1">Multi-pass membrane protein</topology>
    </subcellularLocation>
</comment>
<feature type="transmembrane region" description="Helical" evidence="5">
    <location>
        <begin position="114"/>
        <end position="131"/>
    </location>
</feature>
<accession>A0A9P6ETM0</accession>
<dbReference type="PANTHER" id="PTHR43066">
    <property type="entry name" value="RHOMBOID-RELATED PROTEIN"/>
    <property type="match status" value="1"/>
</dbReference>
<comment type="function">
    <text evidence="5">May be involved in the degradation of misfolded endoplasmic reticulum (ER) luminal proteins.</text>
</comment>
<evidence type="ECO:0000256" key="5">
    <source>
        <dbReference type="RuleBase" id="RU363059"/>
    </source>
</evidence>
<evidence type="ECO:0000256" key="6">
    <source>
        <dbReference type="SAM" id="MobiDB-lite"/>
    </source>
</evidence>
<evidence type="ECO:0000313" key="8">
    <source>
        <dbReference type="Proteomes" id="UP000807306"/>
    </source>
</evidence>
<name>A0A9P6ETM0_9AGAR</name>
<feature type="transmembrane region" description="Helical" evidence="5">
    <location>
        <begin position="85"/>
        <end position="107"/>
    </location>
</feature>
<dbReference type="Gene3D" id="1.20.1540.10">
    <property type="entry name" value="Rhomboid-like"/>
    <property type="match status" value="1"/>
</dbReference>
<dbReference type="SUPFAM" id="SSF144091">
    <property type="entry name" value="Rhomboid-like"/>
    <property type="match status" value="1"/>
</dbReference>
<dbReference type="InterPro" id="IPR035952">
    <property type="entry name" value="Rhomboid-like_sf"/>
</dbReference>
<dbReference type="AlphaFoldDB" id="A0A9P6ETM0"/>
<keyword evidence="5" id="KW-0256">Endoplasmic reticulum</keyword>
<dbReference type="GO" id="GO:0004252">
    <property type="term" value="F:serine-type endopeptidase activity"/>
    <property type="evidence" value="ECO:0007669"/>
    <property type="project" value="TreeGrafter"/>
</dbReference>
<reference evidence="7" key="1">
    <citation type="submission" date="2020-11" db="EMBL/GenBank/DDBJ databases">
        <authorList>
            <consortium name="DOE Joint Genome Institute"/>
            <person name="Ahrendt S."/>
            <person name="Riley R."/>
            <person name="Andreopoulos W."/>
            <person name="Labutti K."/>
            <person name="Pangilinan J."/>
            <person name="Ruiz-Duenas F.J."/>
            <person name="Barrasa J.M."/>
            <person name="Sanchez-Garcia M."/>
            <person name="Camarero S."/>
            <person name="Miyauchi S."/>
            <person name="Serrano A."/>
            <person name="Linde D."/>
            <person name="Babiker R."/>
            <person name="Drula E."/>
            <person name="Ayuso-Fernandez I."/>
            <person name="Pacheco R."/>
            <person name="Padilla G."/>
            <person name="Ferreira P."/>
            <person name="Barriuso J."/>
            <person name="Kellner H."/>
            <person name="Castanera R."/>
            <person name="Alfaro M."/>
            <person name="Ramirez L."/>
            <person name="Pisabarro A.G."/>
            <person name="Kuo A."/>
            <person name="Tritt A."/>
            <person name="Lipzen A."/>
            <person name="He G."/>
            <person name="Yan M."/>
            <person name="Ng V."/>
            <person name="Cullen D."/>
            <person name="Martin F."/>
            <person name="Rosso M.-N."/>
            <person name="Henrissat B."/>
            <person name="Hibbett D."/>
            <person name="Martinez A.T."/>
            <person name="Grigoriev I.V."/>
        </authorList>
    </citation>
    <scope>NUCLEOTIDE SEQUENCE</scope>
    <source>
        <strain evidence="7">CBS 506.95</strain>
    </source>
</reference>
<dbReference type="EMBL" id="MU157825">
    <property type="protein sequence ID" value="KAF9534598.1"/>
    <property type="molecule type" value="Genomic_DNA"/>
</dbReference>
<sequence>MSFENAAITKGLMITLALTSIFAGLFDIKHYFHLQLTPHLSRHHQYWRLITHLLAFPNSSDLFLSELILYNVGVHVERQFGSIKYASFTFVSLLVATLLELSTLLLFHRAGLNQFAFGPTALVFSILYQYSRIVPPVYTYRVFNVPLNNKSMNYLLAFQLAISRPLSSIAVACIGVMTGQIYRSDIAGLNTYRLPSMLVNWAQSFVGPFIGSLRPPRRTNRAYPEDIAAIAARLANAIGQNQEVITTARTPRTAAPSPLTTGSNETPPAPSVMREWVDELTGRADRANAGLRVPTESEISNLTSMFPSMDRQVIVGALQRR</sequence>
<dbReference type="Proteomes" id="UP000807306">
    <property type="component" value="Unassembled WGS sequence"/>
</dbReference>
<dbReference type="OrthoDB" id="272778at2759"/>
<dbReference type="Pfam" id="PF04511">
    <property type="entry name" value="DER1"/>
    <property type="match status" value="1"/>
</dbReference>
<comment type="caution">
    <text evidence="7">The sequence shown here is derived from an EMBL/GenBank/DDBJ whole genome shotgun (WGS) entry which is preliminary data.</text>
</comment>
<protein>
    <recommendedName>
        <fullName evidence="5">Derlin</fullName>
    </recommendedName>
</protein>